<protein>
    <recommendedName>
        <fullName evidence="11 12">Complex III subunit 9</fullName>
    </recommendedName>
</protein>
<proteinExistence type="inferred from homology"/>
<evidence type="ECO:0000313" key="13">
    <source>
        <dbReference type="EMBL" id="KAK3354966.1"/>
    </source>
</evidence>
<keyword evidence="10 12" id="KW-0472">Membrane</keyword>
<dbReference type="PANTHER" id="PTHR12980">
    <property type="entry name" value="UBIQUINOL-CYTOCHROME C REDUCTASE COMPLEX, SUBUNIT X"/>
    <property type="match status" value="1"/>
</dbReference>
<feature type="transmembrane region" description="Helical" evidence="12">
    <location>
        <begin position="20"/>
        <end position="37"/>
    </location>
</feature>
<name>A0AAE0MWL9_9PEZI</name>
<evidence type="ECO:0000256" key="9">
    <source>
        <dbReference type="ARBA" id="ARBA00023128"/>
    </source>
</evidence>
<dbReference type="PANTHER" id="PTHR12980:SF0">
    <property type="entry name" value="CYTOCHROME B-C1 COMPLEX SUBUNIT 9"/>
    <property type="match status" value="1"/>
</dbReference>
<keyword evidence="14" id="KW-1185">Reference proteome</keyword>
<keyword evidence="4 12" id="KW-0679">Respiratory chain</keyword>
<comment type="similarity">
    <text evidence="2 12">Belongs to the UQCR10/QCR9 family.</text>
</comment>
<evidence type="ECO:0000313" key="14">
    <source>
        <dbReference type="Proteomes" id="UP001278500"/>
    </source>
</evidence>
<evidence type="ECO:0000256" key="11">
    <source>
        <dbReference type="ARBA" id="ARBA00044247"/>
    </source>
</evidence>
<reference evidence="13" key="1">
    <citation type="journal article" date="2023" name="Mol. Phylogenet. Evol.">
        <title>Genome-scale phylogeny and comparative genomics of the fungal order Sordariales.</title>
        <authorList>
            <person name="Hensen N."/>
            <person name="Bonometti L."/>
            <person name="Westerberg I."/>
            <person name="Brannstrom I.O."/>
            <person name="Guillou S."/>
            <person name="Cros-Aarteil S."/>
            <person name="Calhoun S."/>
            <person name="Haridas S."/>
            <person name="Kuo A."/>
            <person name="Mondo S."/>
            <person name="Pangilinan J."/>
            <person name="Riley R."/>
            <person name="LaButti K."/>
            <person name="Andreopoulos B."/>
            <person name="Lipzen A."/>
            <person name="Chen C."/>
            <person name="Yan M."/>
            <person name="Daum C."/>
            <person name="Ng V."/>
            <person name="Clum A."/>
            <person name="Steindorff A."/>
            <person name="Ohm R.A."/>
            <person name="Martin F."/>
            <person name="Silar P."/>
            <person name="Natvig D.O."/>
            <person name="Lalanne C."/>
            <person name="Gautier V."/>
            <person name="Ament-Velasquez S.L."/>
            <person name="Kruys A."/>
            <person name="Hutchinson M.I."/>
            <person name="Powell A.J."/>
            <person name="Barry K."/>
            <person name="Miller A.N."/>
            <person name="Grigoriev I.V."/>
            <person name="Debuchy R."/>
            <person name="Gladieux P."/>
            <person name="Hiltunen Thoren M."/>
            <person name="Johannesson H."/>
        </authorList>
    </citation>
    <scope>NUCLEOTIDE SEQUENCE</scope>
    <source>
        <strain evidence="13">CBS 560.94</strain>
    </source>
</reference>
<dbReference type="GeneID" id="87866431"/>
<organism evidence="13 14">
    <name type="scientific">Neurospora tetraspora</name>
    <dbReference type="NCBI Taxonomy" id="94610"/>
    <lineage>
        <taxon>Eukaryota</taxon>
        <taxon>Fungi</taxon>
        <taxon>Dikarya</taxon>
        <taxon>Ascomycota</taxon>
        <taxon>Pezizomycotina</taxon>
        <taxon>Sordariomycetes</taxon>
        <taxon>Sordariomycetidae</taxon>
        <taxon>Sordariales</taxon>
        <taxon>Sordariaceae</taxon>
        <taxon>Neurospora</taxon>
    </lineage>
</organism>
<dbReference type="GO" id="GO:0005743">
    <property type="term" value="C:mitochondrial inner membrane"/>
    <property type="evidence" value="ECO:0007669"/>
    <property type="project" value="UniProtKB-SubCell"/>
</dbReference>
<dbReference type="InterPro" id="IPR008027">
    <property type="entry name" value="QCR9"/>
</dbReference>
<comment type="caution">
    <text evidence="13">The sequence shown here is derived from an EMBL/GenBank/DDBJ whole genome shotgun (WGS) entry which is preliminary data.</text>
</comment>
<keyword evidence="3 12" id="KW-0813">Transport</keyword>
<dbReference type="EMBL" id="JAUEPP010000001">
    <property type="protein sequence ID" value="KAK3354966.1"/>
    <property type="molecule type" value="Genomic_DNA"/>
</dbReference>
<dbReference type="RefSeq" id="XP_062686344.1">
    <property type="nucleotide sequence ID" value="XM_062829277.1"/>
</dbReference>
<dbReference type="SUPFAM" id="SSF81514">
    <property type="entry name" value="Subunit X (non-heme 7 kDa protein) of cytochrome bc1 complex (Ubiquinol-cytochrome c reductase)"/>
    <property type="match status" value="1"/>
</dbReference>
<keyword evidence="7 12" id="KW-0249">Electron transport</keyword>
<dbReference type="Proteomes" id="UP001278500">
    <property type="component" value="Unassembled WGS sequence"/>
</dbReference>
<evidence type="ECO:0000256" key="5">
    <source>
        <dbReference type="ARBA" id="ARBA00022692"/>
    </source>
</evidence>
<evidence type="ECO:0000256" key="7">
    <source>
        <dbReference type="ARBA" id="ARBA00022982"/>
    </source>
</evidence>
<keyword evidence="8 12" id="KW-1133">Transmembrane helix</keyword>
<dbReference type="AlphaFoldDB" id="A0AAE0MWL9"/>
<keyword evidence="6 12" id="KW-0999">Mitochondrion inner membrane</keyword>
<comment type="subunit">
    <text evidence="12">Component of the ubiquinol-cytochrome c oxidoreductase (cytochrome b-c1 complex, complex III, CIII), a multisubunit enzyme composed of 3 respiratory subunits cytochrome b, cytochrome c1 and Rieske protein, 2 core protein subunits, and additional low-molecular weight protein subunits.</text>
</comment>
<dbReference type="Pfam" id="PF05365">
    <property type="entry name" value="UCR_UQCRX_QCR9"/>
    <property type="match status" value="1"/>
</dbReference>
<keyword evidence="5 12" id="KW-0812">Transmembrane</keyword>
<sequence>MVSISPTSRQSRALIFRNNTAFIGAVFVGAFAFELAYDNGMDKVWDKINKGRQWKDIRHKYVQDEE</sequence>
<evidence type="ECO:0000256" key="8">
    <source>
        <dbReference type="ARBA" id="ARBA00022989"/>
    </source>
</evidence>
<comment type="subcellular location">
    <subcellularLocation>
        <location evidence="1 12">Mitochondrion inner membrane</location>
        <topology evidence="1 12">Single-pass membrane protein</topology>
    </subcellularLocation>
</comment>
<gene>
    <name evidence="13" type="ORF">B0H65DRAFT_544247</name>
</gene>
<evidence type="ECO:0000256" key="10">
    <source>
        <dbReference type="ARBA" id="ARBA00023136"/>
    </source>
</evidence>
<dbReference type="FunFam" id="1.20.5.260:FF:000001">
    <property type="entry name" value="Cytochrome b-c1 complex subunit 9"/>
    <property type="match status" value="1"/>
</dbReference>
<comment type="function">
    <text evidence="12">Component of the ubiquinol-cytochrome c oxidoreductase, a multisubunit transmembrane complex that is part of the mitochondrial electron transport chain which drives oxidative phosphorylation. The complex plays an important role in the uptake of multiple carbon sources present in different host niches.</text>
</comment>
<evidence type="ECO:0000256" key="4">
    <source>
        <dbReference type="ARBA" id="ARBA00022660"/>
    </source>
</evidence>
<evidence type="ECO:0000256" key="1">
    <source>
        <dbReference type="ARBA" id="ARBA00004434"/>
    </source>
</evidence>
<evidence type="ECO:0000256" key="2">
    <source>
        <dbReference type="ARBA" id="ARBA00007856"/>
    </source>
</evidence>
<dbReference type="GO" id="GO:0006122">
    <property type="term" value="P:mitochondrial electron transport, ubiquinol to cytochrome c"/>
    <property type="evidence" value="ECO:0007669"/>
    <property type="project" value="UniProtKB-UniRule"/>
</dbReference>
<keyword evidence="9 12" id="KW-0496">Mitochondrion</keyword>
<evidence type="ECO:0000256" key="6">
    <source>
        <dbReference type="ARBA" id="ARBA00022792"/>
    </source>
</evidence>
<dbReference type="GO" id="GO:0045275">
    <property type="term" value="C:respiratory chain complex III"/>
    <property type="evidence" value="ECO:0007669"/>
    <property type="project" value="UniProtKB-UniRule"/>
</dbReference>
<dbReference type="InterPro" id="IPR036656">
    <property type="entry name" value="QCR9_sf"/>
</dbReference>
<dbReference type="Gene3D" id="1.20.5.260">
    <property type="entry name" value="Cytochrome b-c1 complex subunit 9"/>
    <property type="match status" value="1"/>
</dbReference>
<evidence type="ECO:0000256" key="3">
    <source>
        <dbReference type="ARBA" id="ARBA00022448"/>
    </source>
</evidence>
<accession>A0AAE0MWL9</accession>
<evidence type="ECO:0000256" key="12">
    <source>
        <dbReference type="RuleBase" id="RU368056"/>
    </source>
</evidence>
<reference evidence="13" key="2">
    <citation type="submission" date="2023-06" db="EMBL/GenBank/DDBJ databases">
        <authorList>
            <consortium name="Lawrence Berkeley National Laboratory"/>
            <person name="Haridas S."/>
            <person name="Hensen N."/>
            <person name="Bonometti L."/>
            <person name="Westerberg I."/>
            <person name="Brannstrom I.O."/>
            <person name="Guillou S."/>
            <person name="Cros-Aarteil S."/>
            <person name="Calhoun S."/>
            <person name="Kuo A."/>
            <person name="Mondo S."/>
            <person name="Pangilinan J."/>
            <person name="Riley R."/>
            <person name="Labutti K."/>
            <person name="Andreopoulos B."/>
            <person name="Lipzen A."/>
            <person name="Chen C."/>
            <person name="Yanf M."/>
            <person name="Daum C."/>
            <person name="Ng V."/>
            <person name="Clum A."/>
            <person name="Steindorff A."/>
            <person name="Ohm R."/>
            <person name="Martin F."/>
            <person name="Silar P."/>
            <person name="Natvig D."/>
            <person name="Lalanne C."/>
            <person name="Gautier V."/>
            <person name="Ament-Velasquez S.L."/>
            <person name="Kruys A."/>
            <person name="Hutchinson M.I."/>
            <person name="Powell A.J."/>
            <person name="Barry K."/>
            <person name="Miller A.N."/>
            <person name="Grigoriev I.V."/>
            <person name="Debuchy R."/>
            <person name="Gladieux P."/>
            <person name="Thoren M.H."/>
            <person name="Johannesson H."/>
        </authorList>
    </citation>
    <scope>NUCLEOTIDE SEQUENCE</scope>
    <source>
        <strain evidence="13">CBS 560.94</strain>
    </source>
</reference>